<name>A0ACB8QKS1_9AGAM</name>
<proteinExistence type="predicted"/>
<keyword evidence="2" id="KW-1185">Reference proteome</keyword>
<evidence type="ECO:0000313" key="2">
    <source>
        <dbReference type="Proteomes" id="UP000814128"/>
    </source>
</evidence>
<organism evidence="1 2">
    <name type="scientific">Vararia minispora EC-137</name>
    <dbReference type="NCBI Taxonomy" id="1314806"/>
    <lineage>
        <taxon>Eukaryota</taxon>
        <taxon>Fungi</taxon>
        <taxon>Dikarya</taxon>
        <taxon>Basidiomycota</taxon>
        <taxon>Agaricomycotina</taxon>
        <taxon>Agaricomycetes</taxon>
        <taxon>Russulales</taxon>
        <taxon>Lachnocladiaceae</taxon>
        <taxon>Vararia</taxon>
    </lineage>
</organism>
<evidence type="ECO:0000313" key="1">
    <source>
        <dbReference type="EMBL" id="KAI0032252.1"/>
    </source>
</evidence>
<gene>
    <name evidence="1" type="ORF">K488DRAFT_50296</name>
</gene>
<accession>A0ACB8QKS1</accession>
<dbReference type="Proteomes" id="UP000814128">
    <property type="component" value="Unassembled WGS sequence"/>
</dbReference>
<reference evidence="1" key="2">
    <citation type="journal article" date="2022" name="New Phytol.">
        <title>Evolutionary transition to the ectomycorrhizal habit in the genomes of a hyperdiverse lineage of mushroom-forming fungi.</title>
        <authorList>
            <person name="Looney B."/>
            <person name="Miyauchi S."/>
            <person name="Morin E."/>
            <person name="Drula E."/>
            <person name="Courty P.E."/>
            <person name="Kohler A."/>
            <person name="Kuo A."/>
            <person name="LaButti K."/>
            <person name="Pangilinan J."/>
            <person name="Lipzen A."/>
            <person name="Riley R."/>
            <person name="Andreopoulos W."/>
            <person name="He G."/>
            <person name="Johnson J."/>
            <person name="Nolan M."/>
            <person name="Tritt A."/>
            <person name="Barry K.W."/>
            <person name="Grigoriev I.V."/>
            <person name="Nagy L.G."/>
            <person name="Hibbett D."/>
            <person name="Henrissat B."/>
            <person name="Matheny P.B."/>
            <person name="Labbe J."/>
            <person name="Martin F.M."/>
        </authorList>
    </citation>
    <scope>NUCLEOTIDE SEQUENCE</scope>
    <source>
        <strain evidence="1">EC-137</strain>
    </source>
</reference>
<dbReference type="EMBL" id="MU273552">
    <property type="protein sequence ID" value="KAI0032252.1"/>
    <property type="molecule type" value="Genomic_DNA"/>
</dbReference>
<reference evidence="1" key="1">
    <citation type="submission" date="2021-02" db="EMBL/GenBank/DDBJ databases">
        <authorList>
            <consortium name="DOE Joint Genome Institute"/>
            <person name="Ahrendt S."/>
            <person name="Looney B.P."/>
            <person name="Miyauchi S."/>
            <person name="Morin E."/>
            <person name="Drula E."/>
            <person name="Courty P.E."/>
            <person name="Chicoki N."/>
            <person name="Fauchery L."/>
            <person name="Kohler A."/>
            <person name="Kuo A."/>
            <person name="Labutti K."/>
            <person name="Pangilinan J."/>
            <person name="Lipzen A."/>
            <person name="Riley R."/>
            <person name="Andreopoulos W."/>
            <person name="He G."/>
            <person name="Johnson J."/>
            <person name="Barry K.W."/>
            <person name="Grigoriev I.V."/>
            <person name="Nagy L."/>
            <person name="Hibbett D."/>
            <person name="Henrissat B."/>
            <person name="Matheny P.B."/>
            <person name="Labbe J."/>
            <person name="Martin F."/>
        </authorList>
    </citation>
    <scope>NUCLEOTIDE SEQUENCE</scope>
    <source>
        <strain evidence="1">EC-137</strain>
    </source>
</reference>
<sequence>MLLLQSLPGDILLEIASHIPLPSEVLHLSLTASGFIFEDLIPALYSEVILNGPVQCIQTLNMLGSYPQRARHVRSLCVKPDDNSAGIPTQPVWGRGALYNGYAISAAVRRAAFGMEVLQRFMWDGEELPPYDDMWFALRRFCPQLKYVGTALGSILTSPNSHLFDFSNLRGFSLIFKEGFYLNFEGVTRDEAIPGYQRLWEMLIKRCPHLEELVIDSLSPTEPVDAHRLTRGRWPKLRTLILGDVVTDWHTTLNSAAKRSFVTFLDAHPSIKALHLRGRQPSVSAPTILEALQPSSLCKVDDFGGSLDQLQSFRHRAHLRSLCIPDPVILRESTPLAMSGVLSSVPSLVSLSISFTLLHGYDNGSIIRSIASACPMLEHLDFTCTVDTTPLEFCSKPTSQETFCRAIKPLGRLKSLHLRIVKARGEESLAACGSQLVFTNPRLANFKISFLSRESTINERSNPPVVLQSAAFELTADKHGLPVSLRIVEHHQPLLRWRTAPRRVQVVGLRPVGYPGTHSGSVLSLVLSPTPAGQEMRMLCFCVALLTSAVVGAVML</sequence>
<comment type="caution">
    <text evidence="1">The sequence shown here is derived from an EMBL/GenBank/DDBJ whole genome shotgun (WGS) entry which is preliminary data.</text>
</comment>
<protein>
    <submittedName>
        <fullName evidence="1">Uncharacterized protein</fullName>
    </submittedName>
</protein>